<protein>
    <recommendedName>
        <fullName evidence="2">Antitoxin</fullName>
    </recommendedName>
</protein>
<comment type="caution">
    <text evidence="3">The sequence shown here is derived from an EMBL/GenBank/DDBJ whole genome shotgun (WGS) entry which is preliminary data.</text>
</comment>
<evidence type="ECO:0000313" key="3">
    <source>
        <dbReference type="EMBL" id="KRO47612.1"/>
    </source>
</evidence>
<dbReference type="EMBL" id="LIBJ01000144">
    <property type="protein sequence ID" value="KRO47612.1"/>
    <property type="molecule type" value="Genomic_DNA"/>
</dbReference>
<dbReference type="NCBIfam" id="TIGR01552">
    <property type="entry name" value="phd_fam"/>
    <property type="match status" value="1"/>
</dbReference>
<proteinExistence type="inferred from homology"/>
<dbReference type="Gene3D" id="3.40.1620.10">
    <property type="entry name" value="YefM-like domain"/>
    <property type="match status" value="1"/>
</dbReference>
<sequence>MAKSVKNQRVEVGVRELKSKLSHYIDLVQHGSQVIVTEHGKPVVKLVALDGSHQQLQQLIDAGLVKPPLDATRPRPKPIKIDGSMSELLIEMRGE</sequence>
<evidence type="ECO:0000313" key="4">
    <source>
        <dbReference type="Proteomes" id="UP000051017"/>
    </source>
</evidence>
<dbReference type="InterPro" id="IPR036165">
    <property type="entry name" value="YefM-like_sf"/>
</dbReference>
<name>A0A0R2QC08_9ACTN</name>
<dbReference type="InterPro" id="IPR006442">
    <property type="entry name" value="Antitoxin_Phd/YefM"/>
</dbReference>
<accession>A0A0R2QC08</accession>
<dbReference type="InterPro" id="IPR051416">
    <property type="entry name" value="phD-YefM_TA_antitoxins"/>
</dbReference>
<dbReference type="SUPFAM" id="SSF143120">
    <property type="entry name" value="YefM-like"/>
    <property type="match status" value="1"/>
</dbReference>
<organism evidence="3 4">
    <name type="scientific">Acidimicrobiia bacterium BACL6 MAG-120924-bin43</name>
    <dbReference type="NCBI Taxonomy" id="1655583"/>
    <lineage>
        <taxon>Bacteria</taxon>
        <taxon>Bacillati</taxon>
        <taxon>Actinomycetota</taxon>
        <taxon>Acidimicrobiia</taxon>
        <taxon>acIV cluster</taxon>
    </lineage>
</organism>
<comment type="similarity">
    <text evidence="1 2">Belongs to the phD/YefM antitoxin family.</text>
</comment>
<evidence type="ECO:0000256" key="2">
    <source>
        <dbReference type="RuleBase" id="RU362080"/>
    </source>
</evidence>
<dbReference type="Pfam" id="PF02604">
    <property type="entry name" value="PhdYeFM_antitox"/>
    <property type="match status" value="1"/>
</dbReference>
<evidence type="ECO:0000256" key="1">
    <source>
        <dbReference type="ARBA" id="ARBA00009981"/>
    </source>
</evidence>
<dbReference type="AlphaFoldDB" id="A0A0R2QC08"/>
<dbReference type="Proteomes" id="UP000051017">
    <property type="component" value="Unassembled WGS sequence"/>
</dbReference>
<reference evidence="3 4" key="1">
    <citation type="submission" date="2015-10" db="EMBL/GenBank/DDBJ databases">
        <title>Metagenome-Assembled Genomes uncover a global brackish microbiome.</title>
        <authorList>
            <person name="Hugerth L.W."/>
            <person name="Larsson J."/>
            <person name="Alneberg J."/>
            <person name="Lindh M.V."/>
            <person name="Legrand C."/>
            <person name="Pinhassi J."/>
            <person name="Andersson A.F."/>
        </authorList>
    </citation>
    <scope>NUCLEOTIDE SEQUENCE [LARGE SCALE GENOMIC DNA]</scope>
    <source>
        <strain evidence="3">BACL6 MAG-120924-bin43</strain>
    </source>
</reference>
<comment type="function">
    <text evidence="2">Antitoxin component of a type II toxin-antitoxin (TA) system.</text>
</comment>
<gene>
    <name evidence="3" type="ORF">ABR75_08680</name>
</gene>
<dbReference type="PANTHER" id="PTHR35377">
    <property type="entry name" value="ANTITOXIN VAPB49-RELATED-RELATED"/>
    <property type="match status" value="1"/>
</dbReference>
<dbReference type="GO" id="GO:0097351">
    <property type="term" value="F:toxin sequestering activity"/>
    <property type="evidence" value="ECO:0007669"/>
    <property type="project" value="TreeGrafter"/>
</dbReference>
<dbReference type="PANTHER" id="PTHR35377:SF5">
    <property type="entry name" value="ANTITOXIN VAPB46"/>
    <property type="match status" value="1"/>
</dbReference>